<keyword evidence="2" id="KW-1185">Reference proteome</keyword>
<comment type="caution">
    <text evidence="1">The sequence shown here is derived from an EMBL/GenBank/DDBJ whole genome shotgun (WGS) entry which is preliminary data.</text>
</comment>
<dbReference type="AlphaFoldDB" id="A0A545TYS5"/>
<dbReference type="InterPro" id="IPR038301">
    <property type="entry name" value="AraC-like_sf"/>
</dbReference>
<name>A0A545TYS5_9PROT</name>
<dbReference type="InterPro" id="IPR010848">
    <property type="entry name" value="DUF1465"/>
</dbReference>
<accession>A0A545TYS5</accession>
<sequence length="117" mass="13300">MTLMREARDYLTHHDRAERAKMTPEAQLWASSETMRLTARLTQIMAWLLIQKAVHAGEISRADAASAEHRLSGQEVCDTNGCLDEVVLQPKLVELLDRSHRLYQRVARLDSMLDSVA</sequence>
<dbReference type="EMBL" id="VHSH01000002">
    <property type="protein sequence ID" value="TQV82337.1"/>
    <property type="molecule type" value="Genomic_DNA"/>
</dbReference>
<organism evidence="1 2">
    <name type="scientific">Denitrobaculum tricleocarpae</name>
    <dbReference type="NCBI Taxonomy" id="2591009"/>
    <lineage>
        <taxon>Bacteria</taxon>
        <taxon>Pseudomonadati</taxon>
        <taxon>Pseudomonadota</taxon>
        <taxon>Alphaproteobacteria</taxon>
        <taxon>Rhodospirillales</taxon>
        <taxon>Rhodospirillaceae</taxon>
        <taxon>Denitrobaculum</taxon>
    </lineage>
</organism>
<dbReference type="OrthoDB" id="9799531at2"/>
<dbReference type="Pfam" id="PF07323">
    <property type="entry name" value="DUF1465"/>
    <property type="match status" value="1"/>
</dbReference>
<gene>
    <name evidence="1" type="ORF">FKG95_05565</name>
</gene>
<dbReference type="Gene3D" id="1.10.8.930">
    <property type="entry name" value="Protein of unknown function DUF1465"/>
    <property type="match status" value="1"/>
</dbReference>
<evidence type="ECO:0000313" key="2">
    <source>
        <dbReference type="Proteomes" id="UP000315252"/>
    </source>
</evidence>
<proteinExistence type="predicted"/>
<protein>
    <submittedName>
        <fullName evidence="1">DUF1465 family protein</fullName>
    </submittedName>
</protein>
<reference evidence="1 2" key="1">
    <citation type="submission" date="2019-06" db="EMBL/GenBank/DDBJ databases">
        <title>Whole genome sequence for Rhodospirillaceae sp. R148.</title>
        <authorList>
            <person name="Wang G."/>
        </authorList>
    </citation>
    <scope>NUCLEOTIDE SEQUENCE [LARGE SCALE GENOMIC DNA]</scope>
    <source>
        <strain evidence="1 2">R148</strain>
    </source>
</reference>
<evidence type="ECO:0000313" key="1">
    <source>
        <dbReference type="EMBL" id="TQV82337.1"/>
    </source>
</evidence>
<dbReference type="Proteomes" id="UP000315252">
    <property type="component" value="Unassembled WGS sequence"/>
</dbReference>